<dbReference type="InterPro" id="IPR032466">
    <property type="entry name" value="Metal_Hydrolase"/>
</dbReference>
<dbReference type="InterPro" id="IPR017950">
    <property type="entry name" value="Urease_AS"/>
</dbReference>
<dbReference type="AlphaFoldDB" id="A0A7Z1N2B7"/>
<dbReference type="GO" id="GO:0009039">
    <property type="term" value="F:urease activity"/>
    <property type="evidence" value="ECO:0007669"/>
    <property type="project" value="UniProtKB-EC"/>
</dbReference>
<dbReference type="InterPro" id="IPR029754">
    <property type="entry name" value="Urease_Ni-bd"/>
</dbReference>
<dbReference type="Proteomes" id="UP000238775">
    <property type="component" value="Unassembled WGS sequence"/>
</dbReference>
<dbReference type="GO" id="GO:0005737">
    <property type="term" value="C:cytoplasm"/>
    <property type="evidence" value="ECO:0007669"/>
    <property type="project" value="UniProtKB-SubCell"/>
</dbReference>
<feature type="non-terminal residue" evidence="5">
    <location>
        <position position="239"/>
    </location>
</feature>
<keyword evidence="2" id="KW-0378">Hydrolase</keyword>
<keyword evidence="2" id="KW-0963">Cytoplasm</keyword>
<feature type="active site" description="Proton donor" evidence="2">
    <location>
        <position position="216"/>
    </location>
</feature>
<evidence type="ECO:0000259" key="4">
    <source>
        <dbReference type="PROSITE" id="PS51368"/>
    </source>
</evidence>
<dbReference type="SUPFAM" id="SSF51556">
    <property type="entry name" value="Metallo-dependent hydrolases"/>
    <property type="match status" value="1"/>
</dbReference>
<reference evidence="5 6" key="1">
    <citation type="submission" date="2017-11" db="EMBL/GenBank/DDBJ databases">
        <authorList>
            <person name="Founou R.C."/>
            <person name="Founou L."/>
            <person name="Allam M."/>
            <person name="Ismail A."/>
            <person name="Essack S.Y."/>
        </authorList>
    </citation>
    <scope>NUCLEOTIDE SEQUENCE [LARGE SCALE GENOMIC DNA]</scope>
    <source>
        <strain evidence="5 6">G703N2B1</strain>
    </source>
</reference>
<comment type="subcellular location">
    <subcellularLocation>
        <location evidence="2">Cytoplasm</location>
    </subcellularLocation>
</comment>
<dbReference type="InterPro" id="IPR006680">
    <property type="entry name" value="Amidohydro-rel"/>
</dbReference>
<comment type="catalytic activity">
    <reaction evidence="1">
        <text>urea + 2 H2O + H(+) = hydrogencarbonate + 2 NH4(+)</text>
        <dbReference type="Rhea" id="RHEA:20557"/>
        <dbReference type="ChEBI" id="CHEBI:15377"/>
        <dbReference type="ChEBI" id="CHEBI:15378"/>
        <dbReference type="ChEBI" id="CHEBI:16199"/>
        <dbReference type="ChEBI" id="CHEBI:17544"/>
        <dbReference type="ChEBI" id="CHEBI:28938"/>
        <dbReference type="EC" id="3.5.1.5"/>
    </reaction>
</comment>
<dbReference type="PANTHER" id="PTHR43440:SF1">
    <property type="entry name" value="UREASE"/>
    <property type="match status" value="1"/>
</dbReference>
<dbReference type="PANTHER" id="PTHR43440">
    <property type="entry name" value="UREASE"/>
    <property type="match status" value="1"/>
</dbReference>
<gene>
    <name evidence="5" type="ORF">CV021_09210</name>
</gene>
<feature type="domain" description="Urease" evidence="4">
    <location>
        <begin position="25"/>
        <end position="239"/>
    </location>
</feature>
<sequence>MDNVDIIIGATTDIIAAEGKIVTAGGIDTHVHFINPEQAEVALESGITTHIGGGTGASEGAKATTVTPGPWHIHRMLEAAEEMPINVGFTGKGQAVNHTALIEQIHAGAIGLKVHEDWGATPSALSHALDVADEFDIQVALHADTLNEAGFMEDTMAAVKDRVLHMYHTEGAGGCHAPDLIKSAAYSNILPSSTNPTLPYTHNTVDEHLDMVMITHHLNASIPEDIAFADSRIRKETIA</sequence>
<feature type="non-terminal residue" evidence="5">
    <location>
        <position position="1"/>
    </location>
</feature>
<dbReference type="EMBL" id="PGWZ01000389">
    <property type="protein sequence ID" value="PPJ74080.1"/>
    <property type="molecule type" value="Genomic_DNA"/>
</dbReference>
<proteinExistence type="inferred from homology"/>
<name>A0A7Z1N2B7_STAAU</name>
<protein>
    <submittedName>
        <fullName evidence="5">Urease subunit alpha</fullName>
    </submittedName>
</protein>
<comment type="similarity">
    <text evidence="3">Belongs to the metallo-dependent hydrolases superfamily. Urease alpha subunit family.</text>
</comment>
<dbReference type="PROSITE" id="PS51368">
    <property type="entry name" value="UREASE_3"/>
    <property type="match status" value="1"/>
</dbReference>
<accession>A0A7Z1N2B7</accession>
<evidence type="ECO:0000256" key="1">
    <source>
        <dbReference type="ARBA" id="ARBA00047778"/>
    </source>
</evidence>
<dbReference type="PRINTS" id="PR01752">
    <property type="entry name" value="UREASE"/>
</dbReference>
<evidence type="ECO:0000256" key="3">
    <source>
        <dbReference type="RuleBase" id="RU004158"/>
    </source>
</evidence>
<feature type="binding site" evidence="2">
    <location>
        <position position="115"/>
    </location>
    <ligand>
        <name>substrate</name>
    </ligand>
</feature>
<dbReference type="PROSITE" id="PS01120">
    <property type="entry name" value="UREASE_1"/>
    <property type="match status" value="1"/>
</dbReference>
<dbReference type="InterPro" id="IPR005848">
    <property type="entry name" value="Urease_asu"/>
</dbReference>
<evidence type="ECO:0000256" key="2">
    <source>
        <dbReference type="PROSITE-ProRule" id="PRU00700"/>
    </source>
</evidence>
<dbReference type="PROSITE" id="PS00145">
    <property type="entry name" value="UREASE_2"/>
    <property type="match status" value="1"/>
</dbReference>
<dbReference type="RefSeq" id="WP_154700640.1">
    <property type="nucleotide sequence ID" value="NZ_PGWZ01000389.1"/>
</dbReference>
<evidence type="ECO:0000313" key="6">
    <source>
        <dbReference type="Proteomes" id="UP000238775"/>
    </source>
</evidence>
<comment type="caution">
    <text evidence="5">The sequence shown here is derived from an EMBL/GenBank/DDBJ whole genome shotgun (WGS) entry which is preliminary data.</text>
</comment>
<dbReference type="InterPro" id="IPR017951">
    <property type="entry name" value="Urease_asu_c"/>
</dbReference>
<dbReference type="GO" id="GO:0016151">
    <property type="term" value="F:nickel cation binding"/>
    <property type="evidence" value="ECO:0007669"/>
    <property type="project" value="InterPro"/>
</dbReference>
<organism evidence="5 6">
    <name type="scientific">Staphylococcus aureus</name>
    <dbReference type="NCBI Taxonomy" id="1280"/>
    <lineage>
        <taxon>Bacteria</taxon>
        <taxon>Bacillati</taxon>
        <taxon>Bacillota</taxon>
        <taxon>Bacilli</taxon>
        <taxon>Bacillales</taxon>
        <taxon>Staphylococcaceae</taxon>
        <taxon>Staphylococcus</taxon>
    </lineage>
</organism>
<dbReference type="Pfam" id="PF01979">
    <property type="entry name" value="Amidohydro_1"/>
    <property type="match status" value="1"/>
</dbReference>
<evidence type="ECO:0000313" key="5">
    <source>
        <dbReference type="EMBL" id="PPJ74080.1"/>
    </source>
</evidence>
<dbReference type="InterPro" id="IPR050112">
    <property type="entry name" value="Urease_alpha_subunit"/>
</dbReference>
<dbReference type="NCBIfam" id="NF009686">
    <property type="entry name" value="PRK13207.1"/>
    <property type="match status" value="1"/>
</dbReference>
<dbReference type="Gene3D" id="3.20.20.140">
    <property type="entry name" value="Metal-dependent hydrolases"/>
    <property type="match status" value="1"/>
</dbReference>